<protein>
    <recommendedName>
        <fullName evidence="8">VTT domain-containing protein</fullName>
    </recommendedName>
</protein>
<dbReference type="Pfam" id="PF09335">
    <property type="entry name" value="VTT_dom"/>
    <property type="match status" value="1"/>
</dbReference>
<organism evidence="9 10">
    <name type="scientific">Malassezia furfur</name>
    <name type="common">Pityriasis versicolor infection agent</name>
    <name type="synonym">Pityrosporum furfur</name>
    <dbReference type="NCBI Taxonomy" id="55194"/>
    <lineage>
        <taxon>Eukaryota</taxon>
        <taxon>Fungi</taxon>
        <taxon>Dikarya</taxon>
        <taxon>Basidiomycota</taxon>
        <taxon>Ustilaginomycotina</taxon>
        <taxon>Malasseziomycetes</taxon>
        <taxon>Malasseziales</taxon>
        <taxon>Malasseziaceae</taxon>
        <taxon>Malassezia</taxon>
    </lineage>
</organism>
<keyword evidence="3 7" id="KW-1133">Transmembrane helix</keyword>
<evidence type="ECO:0000259" key="8">
    <source>
        <dbReference type="Pfam" id="PF09335"/>
    </source>
</evidence>
<reference evidence="9 10" key="1">
    <citation type="journal article" date="2020" name="Elife">
        <title>Loss of centromere function drives karyotype evolution in closely related Malassezia species.</title>
        <authorList>
            <person name="Sankaranarayanan S.R."/>
            <person name="Ianiri G."/>
            <person name="Coelho M.A."/>
            <person name="Reza M.H."/>
            <person name="Thimmappa B.C."/>
            <person name="Ganguly P."/>
            <person name="Vadnala R.N."/>
            <person name="Sun S."/>
            <person name="Siddharthan R."/>
            <person name="Tellgren-Roth C."/>
            <person name="Dawson T.L."/>
            <person name="Heitman J."/>
            <person name="Sanyal K."/>
        </authorList>
    </citation>
    <scope>NUCLEOTIDE SEQUENCE [LARGE SCALE GENOMIC DNA]</scope>
    <source>
        <strain evidence="9">CBS14141</strain>
    </source>
</reference>
<dbReference type="InterPro" id="IPR032816">
    <property type="entry name" value="VTT_dom"/>
</dbReference>
<name>A0ABY8EUP3_MALFU</name>
<keyword evidence="4 7" id="KW-0472">Membrane</keyword>
<dbReference type="InterPro" id="IPR045014">
    <property type="entry name" value="TM41A/B"/>
</dbReference>
<feature type="transmembrane region" description="Helical" evidence="7">
    <location>
        <begin position="235"/>
        <end position="253"/>
    </location>
</feature>
<gene>
    <name evidence="9" type="ORF">GLX27_004007</name>
</gene>
<keyword evidence="2 7" id="KW-0812">Transmembrane</keyword>
<dbReference type="EMBL" id="CP046237">
    <property type="protein sequence ID" value="WFD49327.1"/>
    <property type="molecule type" value="Genomic_DNA"/>
</dbReference>
<evidence type="ECO:0000256" key="7">
    <source>
        <dbReference type="SAM" id="Phobius"/>
    </source>
</evidence>
<evidence type="ECO:0000256" key="4">
    <source>
        <dbReference type="ARBA" id="ARBA00023136"/>
    </source>
</evidence>
<evidence type="ECO:0000256" key="2">
    <source>
        <dbReference type="ARBA" id="ARBA00022692"/>
    </source>
</evidence>
<comment type="subcellular location">
    <subcellularLocation>
        <location evidence="1">Membrane</location>
        <topology evidence="1">Multi-pass membrane protein</topology>
    </subcellularLocation>
</comment>
<feature type="transmembrane region" description="Helical" evidence="7">
    <location>
        <begin position="151"/>
        <end position="172"/>
    </location>
</feature>
<feature type="region of interest" description="Disordered" evidence="6">
    <location>
        <begin position="1"/>
        <end position="29"/>
    </location>
</feature>
<feature type="domain" description="VTT" evidence="8">
    <location>
        <begin position="166"/>
        <end position="287"/>
    </location>
</feature>
<evidence type="ECO:0000256" key="5">
    <source>
        <dbReference type="ARBA" id="ARBA00025797"/>
    </source>
</evidence>
<accession>A0ABY8EUP3</accession>
<evidence type="ECO:0000256" key="6">
    <source>
        <dbReference type="SAM" id="MobiDB-lite"/>
    </source>
</evidence>
<evidence type="ECO:0000313" key="9">
    <source>
        <dbReference type="EMBL" id="WFD49327.1"/>
    </source>
</evidence>
<proteinExistence type="inferred from homology"/>
<dbReference type="PANTHER" id="PTHR43220">
    <property type="match status" value="1"/>
</dbReference>
<feature type="transmembrane region" description="Helical" evidence="7">
    <location>
        <begin position="184"/>
        <end position="204"/>
    </location>
</feature>
<sequence>MTGSDPRSRAKPAQPRDLPQPDIEMASDVGVEEDDLAANAWAEETEGEIHLSTPFQPSSLAWQSVPSHNDVHAPPPMSAHARRQLFVRTLAFLAVLLGGAILALVVTVRLALPVIAEEDRAALRIPRNFEQLKALNDALQHYSHTHFFRVMIAWTAIYLFLQTFSVPGSMYMNILAGAMWGMPISVPWVCACIATGSTLCYLLSRAAGQCLLLLPRWEQRVQSWRTVVQQYDQNMLWYMTLLRMMPVPPDFMLNIVAPHLGIDIGLFWVSCFLGVISMVLVHTAIGEELGDMTSSADFHVFSFKNVLIMVVVGIAMVVPILVKRYVQPPEDLDETQGAISLGTDTQPWRERIRTALQPLLARIHPHWRQRDAGFAEVAEDSEEELSDSVSAWRNMPSAEAGSNRALQTMPVLTTAHAFEDDAS</sequence>
<feature type="transmembrane region" description="Helical" evidence="7">
    <location>
        <begin position="265"/>
        <end position="285"/>
    </location>
</feature>
<evidence type="ECO:0000313" key="10">
    <source>
        <dbReference type="Proteomes" id="UP000818624"/>
    </source>
</evidence>
<comment type="similarity">
    <text evidence="5">Belongs to the TMEM41 family.</text>
</comment>
<dbReference type="Proteomes" id="UP000818624">
    <property type="component" value="Chromosome 4"/>
</dbReference>
<feature type="transmembrane region" description="Helical" evidence="7">
    <location>
        <begin position="85"/>
        <end position="112"/>
    </location>
</feature>
<dbReference type="PANTHER" id="PTHR43220:SF18">
    <property type="entry name" value="TRANSMEMBRANE PROTEIN 41B"/>
    <property type="match status" value="1"/>
</dbReference>
<evidence type="ECO:0000256" key="1">
    <source>
        <dbReference type="ARBA" id="ARBA00004141"/>
    </source>
</evidence>
<feature type="transmembrane region" description="Helical" evidence="7">
    <location>
        <begin position="305"/>
        <end position="322"/>
    </location>
</feature>
<evidence type="ECO:0000256" key="3">
    <source>
        <dbReference type="ARBA" id="ARBA00022989"/>
    </source>
</evidence>
<keyword evidence="10" id="KW-1185">Reference proteome</keyword>